<gene>
    <name evidence="1" type="ORF">J1TS3_06870</name>
</gene>
<dbReference type="SUPFAM" id="SSF53254">
    <property type="entry name" value="Phosphoglycerate mutase-like"/>
    <property type="match status" value="1"/>
</dbReference>
<accession>A0ABQ4K1B6</accession>
<dbReference type="Gene3D" id="3.40.50.1240">
    <property type="entry name" value="Phosphoglycerate mutase-like"/>
    <property type="match status" value="1"/>
</dbReference>
<dbReference type="InterPro" id="IPR013078">
    <property type="entry name" value="His_Pase_superF_clade-1"/>
</dbReference>
<dbReference type="EMBL" id="BOQT01000002">
    <property type="protein sequence ID" value="GIN19553.1"/>
    <property type="molecule type" value="Genomic_DNA"/>
</dbReference>
<reference evidence="1 2" key="1">
    <citation type="submission" date="2021-03" db="EMBL/GenBank/DDBJ databases">
        <title>Antimicrobial resistance genes in bacteria isolated from Japanese honey, and their potential for conferring macrolide and lincosamide resistance in the American foulbrood pathogen Paenibacillus larvae.</title>
        <authorList>
            <person name="Okamoto M."/>
            <person name="Kumagai M."/>
            <person name="Kanamori H."/>
            <person name="Takamatsu D."/>
        </authorList>
    </citation>
    <scope>NUCLEOTIDE SEQUENCE [LARGE SCALE GENOMIC DNA]</scope>
    <source>
        <strain evidence="1 2">J1TS3</strain>
    </source>
</reference>
<evidence type="ECO:0000313" key="1">
    <source>
        <dbReference type="EMBL" id="GIN19553.1"/>
    </source>
</evidence>
<dbReference type="PANTHER" id="PTHR48100">
    <property type="entry name" value="BROAD-SPECIFICITY PHOSPHATASE YOR283W-RELATED"/>
    <property type="match status" value="1"/>
</dbReference>
<name>A0ABQ4K1B6_9BACI</name>
<evidence type="ECO:0000313" key="2">
    <source>
        <dbReference type="Proteomes" id="UP000680279"/>
    </source>
</evidence>
<evidence type="ECO:0008006" key="3">
    <source>
        <dbReference type="Google" id="ProtNLM"/>
    </source>
</evidence>
<dbReference type="InterPro" id="IPR029033">
    <property type="entry name" value="His_PPase_superfam"/>
</dbReference>
<sequence>MRIGLVRHFKVNCENPQFNMTSSQFEDWIRQYDEAEIFHTDKQRTEIKWDLCYSSDFPRAVHTAEKIASCQIVETPLLREVPLTAFLKTRRKLPFPIWNLVGRLAWLVSQSSQPETRKESRERAREFLDLISKKEKKNSLVVSHGFFLYVLAKELKRQGYKGPRKRRFENGGLYIYEKEQST</sequence>
<dbReference type="Proteomes" id="UP000680279">
    <property type="component" value="Unassembled WGS sequence"/>
</dbReference>
<dbReference type="RefSeq" id="WP_018706443.1">
    <property type="nucleotide sequence ID" value="NZ_BOQT01000002.1"/>
</dbReference>
<organism evidence="1 2">
    <name type="scientific">Siminovitchia fordii</name>
    <dbReference type="NCBI Taxonomy" id="254759"/>
    <lineage>
        <taxon>Bacteria</taxon>
        <taxon>Bacillati</taxon>
        <taxon>Bacillota</taxon>
        <taxon>Bacilli</taxon>
        <taxon>Bacillales</taxon>
        <taxon>Bacillaceae</taxon>
        <taxon>Siminovitchia</taxon>
    </lineage>
</organism>
<dbReference type="Pfam" id="PF00300">
    <property type="entry name" value="His_Phos_1"/>
    <property type="match status" value="1"/>
</dbReference>
<proteinExistence type="predicted"/>
<dbReference type="InterPro" id="IPR050275">
    <property type="entry name" value="PGM_Phosphatase"/>
</dbReference>
<dbReference type="CDD" id="cd07067">
    <property type="entry name" value="HP_PGM_like"/>
    <property type="match status" value="1"/>
</dbReference>
<dbReference type="PANTHER" id="PTHR48100:SF44">
    <property type="entry name" value="PHOSPHATASE C1620.13-RELATED"/>
    <property type="match status" value="1"/>
</dbReference>
<keyword evidence="2" id="KW-1185">Reference proteome</keyword>
<comment type="caution">
    <text evidence="1">The sequence shown here is derived from an EMBL/GenBank/DDBJ whole genome shotgun (WGS) entry which is preliminary data.</text>
</comment>
<protein>
    <recommendedName>
        <fullName evidence="3">Phosphoglycerate mutase</fullName>
    </recommendedName>
</protein>